<evidence type="ECO:0000256" key="5">
    <source>
        <dbReference type="ARBA" id="ARBA00022737"/>
    </source>
</evidence>
<evidence type="ECO:0000256" key="2">
    <source>
        <dbReference type="ARBA" id="ARBA00022614"/>
    </source>
</evidence>
<dbReference type="Gene3D" id="1.10.510.10">
    <property type="entry name" value="Transferase(Phosphotransferase) domain 1"/>
    <property type="match status" value="1"/>
</dbReference>
<sequence length="634" mass="70242">MAAAVRLLLLIPLLILSYLTPSLATGEDIPLLDFKDSLNNSSALDSTWLKGTHPCRNKWKGIECDAKDNDNVSGLLLIGLGLSGVSEEMDIESLGKLDRLRFLSLENNSFTGRIPEFNRLTSLRSLFIAGNQFSGEIPQDYFNNMGSLKKLEIARNMFSGTIPDSLGKLDNLVELFLERNEFSGAMPLIAQNSLQTINLSFNKLHGEIPQSMSKFGAQSFEGNPDLCGPIISKPCRPQDTSINAPPSGEKGNGSNASGSSTKWVILGIVVAVLLVTIFFNKTKKNDQSFRVLGKDNLDEIVQVHTPSSHKRSMSSSRKRGNYAGLGSHSSRRGSLNGKSTDLIMVNEENGIFGLQDLMKAAAEVLGSGGLGSAYKAIMSNGVSVVVKRFRDMNKLNKDAFDTEVRRLGRIRHRNILPPLAYHYRKEEKLLVSEFVPKGSLMFLLHGDRGLSHAELTWPTRLKIIKGVARGMGFLHTEFANYELPHGNLKSSNILLSSNYEPLLTDYALYSLISNTHSVQALFSYKCPEAVLYQQLSPMNDVYCLGIVILEIMTGKYPSQYLNNHKGGTDVVQWIKQAISDDRVSELIDPEIATMKDSIGKMENMLYIGASCTENDHEKRIEMREAIRKIEEIQV</sequence>
<organism evidence="11 12">
    <name type="scientific">Penstemon smallii</name>
    <dbReference type="NCBI Taxonomy" id="265156"/>
    <lineage>
        <taxon>Eukaryota</taxon>
        <taxon>Viridiplantae</taxon>
        <taxon>Streptophyta</taxon>
        <taxon>Embryophyta</taxon>
        <taxon>Tracheophyta</taxon>
        <taxon>Spermatophyta</taxon>
        <taxon>Magnoliopsida</taxon>
        <taxon>eudicotyledons</taxon>
        <taxon>Gunneridae</taxon>
        <taxon>Pentapetalae</taxon>
        <taxon>asterids</taxon>
        <taxon>lamiids</taxon>
        <taxon>Lamiales</taxon>
        <taxon>Plantaginaceae</taxon>
        <taxon>Cheloneae</taxon>
        <taxon>Penstemon</taxon>
    </lineage>
</organism>
<evidence type="ECO:0000256" key="4">
    <source>
        <dbReference type="ARBA" id="ARBA00022729"/>
    </source>
</evidence>
<dbReference type="Gene3D" id="3.30.200.20">
    <property type="entry name" value="Phosphorylase Kinase, domain 1"/>
    <property type="match status" value="1"/>
</dbReference>
<evidence type="ECO:0000256" key="6">
    <source>
        <dbReference type="ARBA" id="ARBA00022989"/>
    </source>
</evidence>
<dbReference type="PANTHER" id="PTHR48007:SF29">
    <property type="entry name" value="POLLEN RECEPTOR-LIKE KINASE 3"/>
    <property type="match status" value="1"/>
</dbReference>
<dbReference type="Pfam" id="PF00069">
    <property type="entry name" value="Pkinase"/>
    <property type="match status" value="1"/>
</dbReference>
<keyword evidence="5" id="KW-0677">Repeat</keyword>
<dbReference type="InterPro" id="IPR046959">
    <property type="entry name" value="PRK1-6/SRF4-like"/>
</dbReference>
<feature type="region of interest" description="Disordered" evidence="8">
    <location>
        <begin position="304"/>
        <end position="337"/>
    </location>
</feature>
<feature type="compositionally biased region" description="Basic residues" evidence="8">
    <location>
        <begin position="307"/>
        <end position="320"/>
    </location>
</feature>
<feature type="domain" description="Protein kinase" evidence="10">
    <location>
        <begin position="359"/>
        <end position="634"/>
    </location>
</feature>
<dbReference type="EMBL" id="JBJXBP010000005">
    <property type="protein sequence ID" value="KAL3830053.1"/>
    <property type="molecule type" value="Genomic_DNA"/>
</dbReference>
<comment type="caution">
    <text evidence="11">The sequence shown here is derived from an EMBL/GenBank/DDBJ whole genome shotgun (WGS) entry which is preliminary data.</text>
</comment>
<dbReference type="InterPro" id="IPR000719">
    <property type="entry name" value="Prot_kinase_dom"/>
</dbReference>
<evidence type="ECO:0000256" key="1">
    <source>
        <dbReference type="ARBA" id="ARBA00004370"/>
    </source>
</evidence>
<dbReference type="InterPro" id="IPR011009">
    <property type="entry name" value="Kinase-like_dom_sf"/>
</dbReference>
<evidence type="ECO:0000256" key="9">
    <source>
        <dbReference type="SAM" id="SignalP"/>
    </source>
</evidence>
<protein>
    <recommendedName>
        <fullName evidence="10">Protein kinase domain-containing protein</fullName>
    </recommendedName>
</protein>
<reference evidence="11 12" key="1">
    <citation type="submission" date="2024-12" db="EMBL/GenBank/DDBJ databases">
        <title>The unique morphological basis and parallel evolutionary history of personate flowers in Penstemon.</title>
        <authorList>
            <person name="Depatie T.H."/>
            <person name="Wessinger C.A."/>
        </authorList>
    </citation>
    <scope>NUCLEOTIDE SEQUENCE [LARGE SCALE GENOMIC DNA]</scope>
    <source>
        <strain evidence="11">WTNN_2</strain>
        <tissue evidence="11">Leaf</tissue>
    </source>
</reference>
<dbReference type="Gene3D" id="3.80.10.10">
    <property type="entry name" value="Ribonuclease Inhibitor"/>
    <property type="match status" value="2"/>
</dbReference>
<name>A0ABD3T0R4_9LAMI</name>
<dbReference type="SUPFAM" id="SSF52058">
    <property type="entry name" value="L domain-like"/>
    <property type="match status" value="1"/>
</dbReference>
<keyword evidence="6" id="KW-1133">Transmembrane helix</keyword>
<keyword evidence="7" id="KW-0472">Membrane</keyword>
<keyword evidence="3" id="KW-0812">Transmembrane</keyword>
<feature type="signal peptide" evidence="9">
    <location>
        <begin position="1"/>
        <end position="24"/>
    </location>
</feature>
<evidence type="ECO:0000313" key="12">
    <source>
        <dbReference type="Proteomes" id="UP001634393"/>
    </source>
</evidence>
<keyword evidence="2" id="KW-0433">Leucine-rich repeat</keyword>
<comment type="subcellular location">
    <subcellularLocation>
        <location evidence="1">Membrane</location>
    </subcellularLocation>
</comment>
<dbReference type="InterPro" id="IPR013210">
    <property type="entry name" value="LRR_N_plant-typ"/>
</dbReference>
<proteinExistence type="predicted"/>
<feature type="compositionally biased region" description="Low complexity" evidence="8">
    <location>
        <begin position="324"/>
        <end position="337"/>
    </location>
</feature>
<dbReference type="InterPro" id="IPR001611">
    <property type="entry name" value="Leu-rich_rpt"/>
</dbReference>
<feature type="chain" id="PRO_5044805529" description="Protein kinase domain-containing protein" evidence="9">
    <location>
        <begin position="25"/>
        <end position="634"/>
    </location>
</feature>
<evidence type="ECO:0000256" key="8">
    <source>
        <dbReference type="SAM" id="MobiDB-lite"/>
    </source>
</evidence>
<dbReference type="FunFam" id="3.80.10.10:FF:000400">
    <property type="entry name" value="Nuclear pore complex protein NUP107"/>
    <property type="match status" value="1"/>
</dbReference>
<dbReference type="PROSITE" id="PS50011">
    <property type="entry name" value="PROTEIN_KINASE_DOM"/>
    <property type="match status" value="1"/>
</dbReference>
<evidence type="ECO:0000256" key="7">
    <source>
        <dbReference type="ARBA" id="ARBA00023136"/>
    </source>
</evidence>
<evidence type="ECO:0000256" key="3">
    <source>
        <dbReference type="ARBA" id="ARBA00022692"/>
    </source>
</evidence>
<evidence type="ECO:0000259" key="10">
    <source>
        <dbReference type="PROSITE" id="PS50011"/>
    </source>
</evidence>
<dbReference type="Pfam" id="PF13855">
    <property type="entry name" value="LRR_8"/>
    <property type="match status" value="1"/>
</dbReference>
<keyword evidence="4 9" id="KW-0732">Signal</keyword>
<dbReference type="AlphaFoldDB" id="A0ABD3T0R4"/>
<dbReference type="SUPFAM" id="SSF56112">
    <property type="entry name" value="Protein kinase-like (PK-like)"/>
    <property type="match status" value="1"/>
</dbReference>
<gene>
    <name evidence="11" type="ORF">ACJIZ3_018855</name>
</gene>
<dbReference type="PANTHER" id="PTHR48007">
    <property type="entry name" value="LEUCINE-RICH REPEAT RECEPTOR-LIKE PROTEIN KINASE PXC1"/>
    <property type="match status" value="1"/>
</dbReference>
<dbReference type="Pfam" id="PF00560">
    <property type="entry name" value="LRR_1"/>
    <property type="match status" value="2"/>
</dbReference>
<feature type="region of interest" description="Disordered" evidence="8">
    <location>
        <begin position="231"/>
        <end position="258"/>
    </location>
</feature>
<accession>A0ABD3T0R4</accession>
<dbReference type="InterPro" id="IPR032675">
    <property type="entry name" value="LRR_dom_sf"/>
</dbReference>
<dbReference type="Pfam" id="PF08263">
    <property type="entry name" value="LRRNT_2"/>
    <property type="match status" value="1"/>
</dbReference>
<dbReference type="GO" id="GO:0016020">
    <property type="term" value="C:membrane"/>
    <property type="evidence" value="ECO:0007669"/>
    <property type="project" value="UniProtKB-SubCell"/>
</dbReference>
<dbReference type="Proteomes" id="UP001634393">
    <property type="component" value="Unassembled WGS sequence"/>
</dbReference>
<evidence type="ECO:0000313" key="11">
    <source>
        <dbReference type="EMBL" id="KAL3830053.1"/>
    </source>
</evidence>
<keyword evidence="12" id="KW-1185">Reference proteome</keyword>